<gene>
    <name evidence="2" type="ORF">XA3_15470</name>
</gene>
<evidence type="ECO:0000256" key="1">
    <source>
        <dbReference type="SAM" id="MobiDB-lite"/>
    </source>
</evidence>
<evidence type="ECO:0008006" key="4">
    <source>
        <dbReference type="Google" id="ProtNLM"/>
    </source>
</evidence>
<reference evidence="2 3" key="1">
    <citation type="journal article" date="2023" name="Microbiol. Spectr.">
        <title>Symbiosis of Carpenter Bees with Uncharacterized Lactic Acid Bacteria Showing NAD Auxotrophy.</title>
        <authorList>
            <person name="Kawasaki S."/>
            <person name="Ozawa K."/>
            <person name="Mori T."/>
            <person name="Yamamoto A."/>
            <person name="Ito M."/>
            <person name="Ohkuma M."/>
            <person name="Sakamoto M."/>
            <person name="Matsutani M."/>
        </authorList>
    </citation>
    <scope>NUCLEOTIDE SEQUENCE [LARGE SCALE GENOMIC DNA]</scope>
    <source>
        <strain evidence="2 3">XA3</strain>
    </source>
</reference>
<organism evidence="2 3">
    <name type="scientific">Xylocopilactobacillus apicola</name>
    <dbReference type="NCBI Taxonomy" id="2932184"/>
    <lineage>
        <taxon>Bacteria</taxon>
        <taxon>Bacillati</taxon>
        <taxon>Bacillota</taxon>
        <taxon>Bacilli</taxon>
        <taxon>Lactobacillales</taxon>
        <taxon>Lactobacillaceae</taxon>
        <taxon>Xylocopilactobacillus</taxon>
    </lineage>
</organism>
<protein>
    <recommendedName>
        <fullName evidence="4">Lipoprotein</fullName>
    </recommendedName>
</protein>
<evidence type="ECO:0000313" key="3">
    <source>
        <dbReference type="Proteomes" id="UP001321861"/>
    </source>
</evidence>
<dbReference type="RefSeq" id="WP_317634916.1">
    <property type="nucleotide sequence ID" value="NZ_AP026802.1"/>
</dbReference>
<proteinExistence type="predicted"/>
<evidence type="ECO:0000313" key="2">
    <source>
        <dbReference type="EMBL" id="BDR59106.1"/>
    </source>
</evidence>
<feature type="region of interest" description="Disordered" evidence="1">
    <location>
        <begin position="28"/>
        <end position="49"/>
    </location>
</feature>
<accession>A0AAU9D2R9</accession>
<feature type="compositionally biased region" description="Low complexity" evidence="1">
    <location>
        <begin position="28"/>
        <end position="46"/>
    </location>
</feature>
<dbReference type="AlphaFoldDB" id="A0AAU9D2R9"/>
<keyword evidence="3" id="KW-1185">Reference proteome</keyword>
<name>A0AAU9D2R9_9LACO</name>
<dbReference type="EMBL" id="AP026802">
    <property type="protein sequence ID" value="BDR59106.1"/>
    <property type="molecule type" value="Genomic_DNA"/>
</dbReference>
<dbReference type="Proteomes" id="UP001321861">
    <property type="component" value="Chromosome"/>
</dbReference>
<dbReference type="KEGG" id="xap:XA3_15470"/>
<dbReference type="PROSITE" id="PS51257">
    <property type="entry name" value="PROKAR_LIPOPROTEIN"/>
    <property type="match status" value="1"/>
</dbReference>
<sequence>MFSNLKGTVLFLGVLTLLAGCQKNESSSSFSSNISSSKPSKKNQNSAPEIEKISVEEYQKLSDDNDSDGKIVFFETPGKSDDALKKFSTKCQKIGKKLYTVDVSTDEGKKILEEDKHIKSPYDAIILRKGSGSVYLDLLEKEVPTEILKTFLDMDLKKEAPKN</sequence>